<dbReference type="AlphaFoldDB" id="A0A180GLD8"/>
<keyword evidence="1" id="KW-1133">Transmembrane helix</keyword>
<dbReference type="STRING" id="630390.A0A180GLD8"/>
<evidence type="ECO:0000313" key="3">
    <source>
        <dbReference type="EMBL" id="OAV93490.1"/>
    </source>
</evidence>
<reference evidence="3" key="1">
    <citation type="submission" date="2009-11" db="EMBL/GenBank/DDBJ databases">
        <authorList>
            <consortium name="The Broad Institute Genome Sequencing Platform"/>
            <person name="Ward D."/>
            <person name="Feldgarden M."/>
            <person name="Earl A."/>
            <person name="Young S.K."/>
            <person name="Zeng Q."/>
            <person name="Koehrsen M."/>
            <person name="Alvarado L."/>
            <person name="Berlin A."/>
            <person name="Bochicchio J."/>
            <person name="Borenstein D."/>
            <person name="Chapman S.B."/>
            <person name="Chen Z."/>
            <person name="Engels R."/>
            <person name="Freedman E."/>
            <person name="Gellesch M."/>
            <person name="Goldberg J."/>
            <person name="Griggs A."/>
            <person name="Gujja S."/>
            <person name="Heilman E."/>
            <person name="Heiman D."/>
            <person name="Hepburn T."/>
            <person name="Howarth C."/>
            <person name="Jen D."/>
            <person name="Larson L."/>
            <person name="Lewis B."/>
            <person name="Mehta T."/>
            <person name="Park D."/>
            <person name="Pearson M."/>
            <person name="Roberts A."/>
            <person name="Saif S."/>
            <person name="Shea T."/>
            <person name="Shenoy N."/>
            <person name="Sisk P."/>
            <person name="Stolte C."/>
            <person name="Sykes S."/>
            <person name="Thomson T."/>
            <person name="Walk T."/>
            <person name="White J."/>
            <person name="Yandava C."/>
            <person name="Izard J."/>
            <person name="Baranova O.V."/>
            <person name="Blanton J.M."/>
            <person name="Tanner A.C."/>
            <person name="Dewhirst F.E."/>
            <person name="Haas B."/>
            <person name="Nusbaum C."/>
            <person name="Birren B."/>
        </authorList>
    </citation>
    <scope>NUCLEOTIDE SEQUENCE [LARGE SCALE GENOMIC DNA]</scope>
    <source>
        <strain evidence="3">1-1 BBBD Race 1</strain>
    </source>
</reference>
<dbReference type="EnsemblFungi" id="PTTG_27290-t43_1">
    <property type="protein sequence ID" value="PTTG_27290-t43_1-p1"/>
    <property type="gene ID" value="PTTG_27290"/>
</dbReference>
<dbReference type="Pfam" id="PF23341">
    <property type="entry name" value="PEP5_VPS11_N"/>
    <property type="match status" value="1"/>
</dbReference>
<reference evidence="4" key="4">
    <citation type="submission" date="2025-05" db="UniProtKB">
        <authorList>
            <consortium name="EnsemblFungi"/>
        </authorList>
    </citation>
    <scope>IDENTIFICATION</scope>
    <source>
        <strain evidence="4">isolate 1-1 / race 1 (BBBD)</strain>
    </source>
</reference>
<evidence type="ECO:0000313" key="4">
    <source>
        <dbReference type="EnsemblFungi" id="PTTG_27290-t43_1-p1"/>
    </source>
</evidence>
<accession>A0A180GLD8</accession>
<keyword evidence="1" id="KW-0812">Transmembrane</keyword>
<dbReference type="InterPro" id="IPR057307">
    <property type="entry name" value="PEP5_VPS11_N"/>
</dbReference>
<keyword evidence="5" id="KW-1185">Reference proteome</keyword>
<feature type="transmembrane region" description="Helical" evidence="1">
    <location>
        <begin position="107"/>
        <end position="127"/>
    </location>
</feature>
<dbReference type="VEuPathDB" id="FungiDB:PTTG_27290"/>
<gene>
    <name evidence="3" type="ORF">PTTG_27290</name>
</gene>
<dbReference type="OrthoDB" id="26184at2759"/>
<dbReference type="EMBL" id="ADAS02000050">
    <property type="protein sequence ID" value="OAV93490.1"/>
    <property type="molecule type" value="Genomic_DNA"/>
</dbReference>
<keyword evidence="1" id="KW-0472">Membrane</keyword>
<proteinExistence type="predicted"/>
<dbReference type="Proteomes" id="UP000005240">
    <property type="component" value="Unassembled WGS sequence"/>
</dbReference>
<evidence type="ECO:0000256" key="1">
    <source>
        <dbReference type="SAM" id="Phobius"/>
    </source>
</evidence>
<reference evidence="3" key="2">
    <citation type="submission" date="2016-05" db="EMBL/GenBank/DDBJ databases">
        <title>Comparative analysis highlights variable genome content of wheat rusts and divergence of the mating loci.</title>
        <authorList>
            <person name="Cuomo C.A."/>
            <person name="Bakkeren G."/>
            <person name="Szabo L."/>
            <person name="Khalil H."/>
            <person name="Joly D."/>
            <person name="Goldberg J."/>
            <person name="Young S."/>
            <person name="Zeng Q."/>
            <person name="Fellers J."/>
        </authorList>
    </citation>
    <scope>NUCLEOTIDE SEQUENCE [LARGE SCALE GENOMIC DNA]</scope>
    <source>
        <strain evidence="3">1-1 BBBD Race 1</strain>
    </source>
</reference>
<name>A0A180GLD8_PUCT1</name>
<evidence type="ECO:0000313" key="5">
    <source>
        <dbReference type="Proteomes" id="UP000005240"/>
    </source>
</evidence>
<feature type="domain" description="PEP5/VPS11 N-terminal" evidence="2">
    <location>
        <begin position="19"/>
        <end position="106"/>
    </location>
</feature>
<evidence type="ECO:0000259" key="2">
    <source>
        <dbReference type="Pfam" id="PF23341"/>
    </source>
</evidence>
<reference evidence="4 5" key="3">
    <citation type="journal article" date="2017" name="G3 (Bethesda)">
        <title>Comparative analysis highlights variable genome content of wheat rusts and divergence of the mating loci.</title>
        <authorList>
            <person name="Cuomo C.A."/>
            <person name="Bakkeren G."/>
            <person name="Khalil H.B."/>
            <person name="Panwar V."/>
            <person name="Joly D."/>
            <person name="Linning R."/>
            <person name="Sakthikumar S."/>
            <person name="Song X."/>
            <person name="Adiconis X."/>
            <person name="Fan L."/>
            <person name="Goldberg J.M."/>
            <person name="Levin J.Z."/>
            <person name="Young S."/>
            <person name="Zeng Q."/>
            <person name="Anikster Y."/>
            <person name="Bruce M."/>
            <person name="Wang M."/>
            <person name="Yin C."/>
            <person name="McCallum B."/>
            <person name="Szabo L.J."/>
            <person name="Hulbert S."/>
            <person name="Chen X."/>
            <person name="Fellers J.P."/>
        </authorList>
    </citation>
    <scope>NUCLEOTIDE SEQUENCE</scope>
    <source>
        <strain evidence="4">isolate 1-1 / race 1 (BBBD)</strain>
        <strain evidence="5">Isolate 1-1 / race 1 (BBBD)</strain>
    </source>
</reference>
<sequence length="145" mass="15583">MSLYCHDCQSALFFFTLGHGAGSGAESIVMDDLGGSIGRSEMMDNGDLFLADDSALYVYGPEGRGACLAYEGPKARLNSRGNYLVITSPQAQPASKTMSNRPESSSLISKIVSSLIMLCSVVLSYIYRPSGGSFMYSLQLLRLLD</sequence>
<protein>
    <recommendedName>
        <fullName evidence="2">PEP5/VPS11 N-terminal domain-containing protein</fullName>
    </recommendedName>
</protein>
<organism evidence="3">
    <name type="scientific">Puccinia triticina (isolate 1-1 / race 1 (BBBD))</name>
    <name type="common">Brown leaf rust fungus</name>
    <dbReference type="NCBI Taxonomy" id="630390"/>
    <lineage>
        <taxon>Eukaryota</taxon>
        <taxon>Fungi</taxon>
        <taxon>Dikarya</taxon>
        <taxon>Basidiomycota</taxon>
        <taxon>Pucciniomycotina</taxon>
        <taxon>Pucciniomycetes</taxon>
        <taxon>Pucciniales</taxon>
        <taxon>Pucciniaceae</taxon>
        <taxon>Puccinia</taxon>
    </lineage>
</organism>